<protein>
    <submittedName>
        <fullName evidence="2">Uncharacterized protein</fullName>
    </submittedName>
</protein>
<dbReference type="OrthoDB" id="5233259at2759"/>
<feature type="compositionally biased region" description="Basic and acidic residues" evidence="1">
    <location>
        <begin position="11"/>
        <end position="44"/>
    </location>
</feature>
<feature type="region of interest" description="Disordered" evidence="1">
    <location>
        <begin position="186"/>
        <end position="232"/>
    </location>
</feature>
<evidence type="ECO:0000313" key="2">
    <source>
        <dbReference type="EMBL" id="KAH7175895.1"/>
    </source>
</evidence>
<sequence>MARQVGSHGNAKRERVSNSDDSKSLTKHNLERFTEATRRQEAQRRGKSTPSPEPNYRGRDDSTLSSRVKARRAPKKATFTSSGLAEEDRITHQVADLFAHINSKPPSGAKPRRSSSLPTETDSGTQKATRLGEGAGGPPLADLKYGIIAVPAGEEAVIFGRQPDQVVSQAFLDAVADARREARLQQEDCVPGKKAKSQQGRQESYDERRGCGQATGRGQDAEQSTQFTDSARDEGINTFSIIQGPFTYGKAAVGCSFTLQQAQQQLDLVSVIALRTGRPP</sequence>
<feature type="region of interest" description="Disordered" evidence="1">
    <location>
        <begin position="1"/>
        <end position="85"/>
    </location>
</feature>
<dbReference type="AlphaFoldDB" id="A0A9P9FSK5"/>
<feature type="region of interest" description="Disordered" evidence="1">
    <location>
        <begin position="101"/>
        <end position="139"/>
    </location>
</feature>
<accession>A0A9P9FSK5</accession>
<reference evidence="2" key="1">
    <citation type="journal article" date="2021" name="Nat. Commun.">
        <title>Genetic determinants of endophytism in the Arabidopsis root mycobiome.</title>
        <authorList>
            <person name="Mesny F."/>
            <person name="Miyauchi S."/>
            <person name="Thiergart T."/>
            <person name="Pickel B."/>
            <person name="Atanasova L."/>
            <person name="Karlsson M."/>
            <person name="Huettel B."/>
            <person name="Barry K.W."/>
            <person name="Haridas S."/>
            <person name="Chen C."/>
            <person name="Bauer D."/>
            <person name="Andreopoulos W."/>
            <person name="Pangilinan J."/>
            <person name="LaButti K."/>
            <person name="Riley R."/>
            <person name="Lipzen A."/>
            <person name="Clum A."/>
            <person name="Drula E."/>
            <person name="Henrissat B."/>
            <person name="Kohler A."/>
            <person name="Grigoriev I.V."/>
            <person name="Martin F.M."/>
            <person name="Hacquard S."/>
        </authorList>
    </citation>
    <scope>NUCLEOTIDE SEQUENCE</scope>
    <source>
        <strain evidence="2">MPI-CAGE-AT-0147</strain>
    </source>
</reference>
<dbReference type="EMBL" id="JAGMUV010000001">
    <property type="protein sequence ID" value="KAH7175895.1"/>
    <property type="molecule type" value="Genomic_DNA"/>
</dbReference>
<organism evidence="2 3">
    <name type="scientific">Dactylonectria macrodidyma</name>
    <dbReference type="NCBI Taxonomy" id="307937"/>
    <lineage>
        <taxon>Eukaryota</taxon>
        <taxon>Fungi</taxon>
        <taxon>Dikarya</taxon>
        <taxon>Ascomycota</taxon>
        <taxon>Pezizomycotina</taxon>
        <taxon>Sordariomycetes</taxon>
        <taxon>Hypocreomycetidae</taxon>
        <taxon>Hypocreales</taxon>
        <taxon>Nectriaceae</taxon>
        <taxon>Dactylonectria</taxon>
    </lineage>
</organism>
<proteinExistence type="predicted"/>
<name>A0A9P9FSK5_9HYPO</name>
<evidence type="ECO:0000313" key="3">
    <source>
        <dbReference type="Proteomes" id="UP000738349"/>
    </source>
</evidence>
<gene>
    <name evidence="2" type="ORF">EDB81DRAFT_874717</name>
</gene>
<comment type="caution">
    <text evidence="2">The sequence shown here is derived from an EMBL/GenBank/DDBJ whole genome shotgun (WGS) entry which is preliminary data.</text>
</comment>
<evidence type="ECO:0000256" key="1">
    <source>
        <dbReference type="SAM" id="MobiDB-lite"/>
    </source>
</evidence>
<feature type="compositionally biased region" description="Polar residues" evidence="1">
    <location>
        <begin position="114"/>
        <end position="128"/>
    </location>
</feature>
<keyword evidence="3" id="KW-1185">Reference proteome</keyword>
<dbReference type="Proteomes" id="UP000738349">
    <property type="component" value="Unassembled WGS sequence"/>
</dbReference>